<gene>
    <name evidence="7" type="ORF">Mal64_06260</name>
</gene>
<dbReference type="AlphaFoldDB" id="A0A5C5ZRS2"/>
<feature type="transmembrane region" description="Helical" evidence="5">
    <location>
        <begin position="384"/>
        <end position="407"/>
    </location>
</feature>
<evidence type="ECO:0000256" key="2">
    <source>
        <dbReference type="ARBA" id="ARBA00022692"/>
    </source>
</evidence>
<keyword evidence="8" id="KW-1185">Reference proteome</keyword>
<dbReference type="PANTHER" id="PTHR37422">
    <property type="entry name" value="TEICHURONIC ACID BIOSYNTHESIS PROTEIN TUAE"/>
    <property type="match status" value="1"/>
</dbReference>
<keyword evidence="7" id="KW-0436">Ligase</keyword>
<proteinExistence type="predicted"/>
<evidence type="ECO:0000256" key="5">
    <source>
        <dbReference type="SAM" id="Phobius"/>
    </source>
</evidence>
<comment type="subcellular location">
    <subcellularLocation>
        <location evidence="1">Membrane</location>
        <topology evidence="1">Multi-pass membrane protein</topology>
    </subcellularLocation>
</comment>
<dbReference type="OrthoDB" id="4391260at2"/>
<feature type="transmembrane region" description="Helical" evidence="5">
    <location>
        <begin position="68"/>
        <end position="86"/>
    </location>
</feature>
<keyword evidence="3 5" id="KW-1133">Transmembrane helix</keyword>
<name>A0A5C5ZRS2_9BACT</name>
<evidence type="ECO:0000313" key="7">
    <source>
        <dbReference type="EMBL" id="TWT90242.1"/>
    </source>
</evidence>
<evidence type="ECO:0000256" key="3">
    <source>
        <dbReference type="ARBA" id="ARBA00022989"/>
    </source>
</evidence>
<feature type="transmembrane region" description="Helical" evidence="5">
    <location>
        <begin position="148"/>
        <end position="169"/>
    </location>
</feature>
<keyword evidence="4 5" id="KW-0472">Membrane</keyword>
<feature type="transmembrane region" description="Helical" evidence="5">
    <location>
        <begin position="189"/>
        <end position="208"/>
    </location>
</feature>
<evidence type="ECO:0000313" key="8">
    <source>
        <dbReference type="Proteomes" id="UP000315440"/>
    </source>
</evidence>
<dbReference type="RefSeq" id="WP_146396904.1">
    <property type="nucleotide sequence ID" value="NZ_SJPQ01000001.1"/>
</dbReference>
<feature type="transmembrane region" description="Helical" evidence="5">
    <location>
        <begin position="254"/>
        <end position="274"/>
    </location>
</feature>
<evidence type="ECO:0000256" key="4">
    <source>
        <dbReference type="ARBA" id="ARBA00023136"/>
    </source>
</evidence>
<keyword evidence="2 5" id="KW-0812">Transmembrane</keyword>
<dbReference type="InterPro" id="IPR051533">
    <property type="entry name" value="WaaL-like"/>
</dbReference>
<dbReference type="Pfam" id="PF04932">
    <property type="entry name" value="Wzy_C"/>
    <property type="match status" value="1"/>
</dbReference>
<protein>
    <submittedName>
        <fullName evidence="7">O-Antigen ligase</fullName>
    </submittedName>
</protein>
<organism evidence="7 8">
    <name type="scientific">Pseudobythopirellula maris</name>
    <dbReference type="NCBI Taxonomy" id="2527991"/>
    <lineage>
        <taxon>Bacteria</taxon>
        <taxon>Pseudomonadati</taxon>
        <taxon>Planctomycetota</taxon>
        <taxon>Planctomycetia</taxon>
        <taxon>Pirellulales</taxon>
        <taxon>Lacipirellulaceae</taxon>
        <taxon>Pseudobythopirellula</taxon>
    </lineage>
</organism>
<dbReference type="Proteomes" id="UP000315440">
    <property type="component" value="Unassembled WGS sequence"/>
</dbReference>
<feature type="transmembrane region" description="Helical" evidence="5">
    <location>
        <begin position="20"/>
        <end position="36"/>
    </location>
</feature>
<comment type="caution">
    <text evidence="7">The sequence shown here is derived from an EMBL/GenBank/DDBJ whole genome shotgun (WGS) entry which is preliminary data.</text>
</comment>
<evidence type="ECO:0000256" key="1">
    <source>
        <dbReference type="ARBA" id="ARBA00004141"/>
    </source>
</evidence>
<dbReference type="GO" id="GO:0016020">
    <property type="term" value="C:membrane"/>
    <property type="evidence" value="ECO:0007669"/>
    <property type="project" value="UniProtKB-SubCell"/>
</dbReference>
<feature type="transmembrane region" description="Helical" evidence="5">
    <location>
        <begin position="220"/>
        <end position="248"/>
    </location>
</feature>
<reference evidence="7 8" key="1">
    <citation type="submission" date="2019-02" db="EMBL/GenBank/DDBJ databases">
        <title>Deep-cultivation of Planctomycetes and their phenomic and genomic characterization uncovers novel biology.</title>
        <authorList>
            <person name="Wiegand S."/>
            <person name="Jogler M."/>
            <person name="Boedeker C."/>
            <person name="Pinto D."/>
            <person name="Vollmers J."/>
            <person name="Rivas-Marin E."/>
            <person name="Kohn T."/>
            <person name="Peeters S.H."/>
            <person name="Heuer A."/>
            <person name="Rast P."/>
            <person name="Oberbeckmann S."/>
            <person name="Bunk B."/>
            <person name="Jeske O."/>
            <person name="Meyerdierks A."/>
            <person name="Storesund J.E."/>
            <person name="Kallscheuer N."/>
            <person name="Luecker S."/>
            <person name="Lage O.M."/>
            <person name="Pohl T."/>
            <person name="Merkel B.J."/>
            <person name="Hornburger P."/>
            <person name="Mueller R.-W."/>
            <person name="Bruemmer F."/>
            <person name="Labrenz M."/>
            <person name="Spormann A.M."/>
            <person name="Op Den Camp H."/>
            <person name="Overmann J."/>
            <person name="Amann R."/>
            <person name="Jetten M.S.M."/>
            <person name="Mascher T."/>
            <person name="Medema M.H."/>
            <person name="Devos D.P."/>
            <person name="Kaster A.-K."/>
            <person name="Ovreas L."/>
            <person name="Rohde M."/>
            <person name="Galperin M.Y."/>
            <person name="Jogler C."/>
        </authorList>
    </citation>
    <scope>NUCLEOTIDE SEQUENCE [LARGE SCALE GENOMIC DNA]</scope>
    <source>
        <strain evidence="7 8">Mal64</strain>
    </source>
</reference>
<accession>A0A5C5ZRS2</accession>
<feature type="transmembrane region" description="Helical" evidence="5">
    <location>
        <begin position="126"/>
        <end position="143"/>
    </location>
</feature>
<dbReference type="PANTHER" id="PTHR37422:SF17">
    <property type="entry name" value="O-ANTIGEN LIGASE"/>
    <property type="match status" value="1"/>
</dbReference>
<evidence type="ECO:0000259" key="6">
    <source>
        <dbReference type="Pfam" id="PF04932"/>
    </source>
</evidence>
<feature type="transmembrane region" description="Helical" evidence="5">
    <location>
        <begin position="93"/>
        <end position="114"/>
    </location>
</feature>
<dbReference type="InterPro" id="IPR007016">
    <property type="entry name" value="O-antigen_ligase-rel_domated"/>
</dbReference>
<feature type="transmembrane region" description="Helical" evidence="5">
    <location>
        <begin position="347"/>
        <end position="372"/>
    </location>
</feature>
<sequence length="451" mass="48790">MDNARSHPPDESTNKLRDWLVVGGTALMLFVVFWNVEHDPRFAGSQIAGQDEEEIIEGFVDGIDQGSLARQLGLVGFAAFGLVGLYRTRSRPLVINLASVSLMLFGLWVVSSVAWSSSPGLSLKRATAYGFLALGMLGMSRVLRPGQLLVALLMALTAFTSVSMLLDLANGAGPWIRDYRFSGTLHPNMQAMYCGVACLAAYCLMASGRRTLGRGLFAGLFVLMFLTQSRTCLLALALAMVAVFLLRLNARTRWIASMSLVCLLGMAMFVIGSLNTAQVSKARTAALLGRTEKASTLSGRVPLWEELMNDVRRSPMLGYGYEAYWTPEQIEELSQSQQWAMQSAHNAYLEVTLALGLVGLSLLLAAVVLHLFKAQQAYDATREPFYAFVYGVLVFALVTGLLESLFVRMSLPSGIAMLGMCSVGLGAPLAADKQAAREPADYGRLAWGGAA</sequence>
<feature type="domain" description="O-antigen ligase-related" evidence="6">
    <location>
        <begin position="217"/>
        <end position="364"/>
    </location>
</feature>
<dbReference type="GO" id="GO:0016874">
    <property type="term" value="F:ligase activity"/>
    <property type="evidence" value="ECO:0007669"/>
    <property type="project" value="UniProtKB-KW"/>
</dbReference>
<dbReference type="EMBL" id="SJPQ01000001">
    <property type="protein sequence ID" value="TWT90242.1"/>
    <property type="molecule type" value="Genomic_DNA"/>
</dbReference>